<dbReference type="eggNOG" id="COG0695">
    <property type="taxonomic scope" value="Bacteria"/>
</dbReference>
<name>A0A095SF59_9GAMM</name>
<dbReference type="InterPro" id="IPR021836">
    <property type="entry name" value="DUF3429"/>
</dbReference>
<organism evidence="2 3">
    <name type="scientific">Alcanivorax nanhaiticus</name>
    <dbReference type="NCBI Taxonomy" id="1177154"/>
    <lineage>
        <taxon>Bacteria</taxon>
        <taxon>Pseudomonadati</taxon>
        <taxon>Pseudomonadota</taxon>
        <taxon>Gammaproteobacteria</taxon>
        <taxon>Oceanospirillales</taxon>
        <taxon>Alcanivoracaceae</taxon>
        <taxon>Alcanivorax</taxon>
    </lineage>
</organism>
<feature type="transmembrane region" description="Helical" evidence="1">
    <location>
        <begin position="16"/>
        <end position="34"/>
    </location>
</feature>
<dbReference type="PANTHER" id="PTHR15887">
    <property type="entry name" value="TRANSMEMBRANE PROTEIN 69"/>
    <property type="match status" value="1"/>
</dbReference>
<dbReference type="PANTHER" id="PTHR15887:SF1">
    <property type="entry name" value="TRANSMEMBRANE PROTEIN 69"/>
    <property type="match status" value="1"/>
</dbReference>
<evidence type="ECO:0008006" key="4">
    <source>
        <dbReference type="Google" id="ProtNLM"/>
    </source>
</evidence>
<gene>
    <name evidence="2" type="ORF">Y5S_03556</name>
</gene>
<feature type="transmembrane region" description="Helical" evidence="1">
    <location>
        <begin position="130"/>
        <end position="149"/>
    </location>
</feature>
<dbReference type="Pfam" id="PF11911">
    <property type="entry name" value="DUF3429"/>
    <property type="match status" value="1"/>
</dbReference>
<keyword evidence="3" id="KW-1185">Reference proteome</keyword>
<evidence type="ECO:0000256" key="1">
    <source>
        <dbReference type="SAM" id="Phobius"/>
    </source>
</evidence>
<keyword evidence="1" id="KW-0472">Membrane</keyword>
<feature type="transmembrane region" description="Helical" evidence="1">
    <location>
        <begin position="40"/>
        <end position="62"/>
    </location>
</feature>
<dbReference type="EMBL" id="ARXV01000021">
    <property type="protein sequence ID" value="KGD63177.1"/>
    <property type="molecule type" value="Genomic_DNA"/>
</dbReference>
<sequence length="152" mass="16801">MTVSKSRADNIRRTRTLTLASLAPMYVMATLAWAEAWREIALTGLVGYAAISLTFAGAIHWGRVLNQFNQSNQFPTQLFGVLAAFIGWAGLLLPKELSIPMLSAGLMFLWGTEQMLFNDELPKWYGQLRTQLTAGAVLAMLIGWAAAMMPMF</sequence>
<protein>
    <recommendedName>
        <fullName evidence="4">DUF3429 domain-containing protein</fullName>
    </recommendedName>
</protein>
<evidence type="ECO:0000313" key="3">
    <source>
        <dbReference type="Proteomes" id="UP000029444"/>
    </source>
</evidence>
<dbReference type="AlphaFoldDB" id="A0A095SF59"/>
<feature type="transmembrane region" description="Helical" evidence="1">
    <location>
        <begin position="74"/>
        <end position="93"/>
    </location>
</feature>
<dbReference type="Proteomes" id="UP000029444">
    <property type="component" value="Unassembled WGS sequence"/>
</dbReference>
<keyword evidence="1" id="KW-1133">Transmembrane helix</keyword>
<keyword evidence="1" id="KW-0812">Transmembrane</keyword>
<dbReference type="STRING" id="1177154.Y5S_03556"/>
<dbReference type="OrthoDB" id="8591832at2"/>
<accession>A0A095SF59</accession>
<reference evidence="2 3" key="1">
    <citation type="submission" date="2012-09" db="EMBL/GenBank/DDBJ databases">
        <title>Genome Sequence of alkane-degrading Bacterium Alcanivorax sp. 19-m-6.</title>
        <authorList>
            <person name="Lai Q."/>
            <person name="Shao Z."/>
        </authorList>
    </citation>
    <scope>NUCLEOTIDE SEQUENCE [LARGE SCALE GENOMIC DNA]</scope>
    <source>
        <strain evidence="2 3">19-m-6</strain>
    </source>
</reference>
<proteinExistence type="predicted"/>
<evidence type="ECO:0000313" key="2">
    <source>
        <dbReference type="EMBL" id="KGD63177.1"/>
    </source>
</evidence>
<dbReference type="PATRIC" id="fig|1177154.3.peg.3565"/>
<comment type="caution">
    <text evidence="2">The sequence shown here is derived from an EMBL/GenBank/DDBJ whole genome shotgun (WGS) entry which is preliminary data.</text>
</comment>